<accession>A0A843W137</accession>
<feature type="region of interest" description="Disordered" evidence="1">
    <location>
        <begin position="62"/>
        <end position="85"/>
    </location>
</feature>
<evidence type="ECO:0000256" key="1">
    <source>
        <dbReference type="SAM" id="MobiDB-lite"/>
    </source>
</evidence>
<keyword evidence="3" id="KW-1185">Reference proteome</keyword>
<comment type="caution">
    <text evidence="2">The sequence shown here is derived from an EMBL/GenBank/DDBJ whole genome shotgun (WGS) entry which is preliminary data.</text>
</comment>
<dbReference type="EMBL" id="NMUH01002131">
    <property type="protein sequence ID" value="MQL98043.1"/>
    <property type="molecule type" value="Genomic_DNA"/>
</dbReference>
<dbReference type="AlphaFoldDB" id="A0A843W137"/>
<name>A0A843W137_COLES</name>
<dbReference type="Proteomes" id="UP000652761">
    <property type="component" value="Unassembled WGS sequence"/>
</dbReference>
<proteinExistence type="predicted"/>
<evidence type="ECO:0000313" key="2">
    <source>
        <dbReference type="EMBL" id="MQL98043.1"/>
    </source>
</evidence>
<sequence length="85" mass="9028">MFLNCCPKLAPSVPALDDIGVYVGGGVWAITTPCCRSFSKISPIFPVAKRLWWGIRPPGHHQLRASPDEPPSVISGSGKVKATGV</sequence>
<evidence type="ECO:0000313" key="3">
    <source>
        <dbReference type="Proteomes" id="UP000652761"/>
    </source>
</evidence>
<protein>
    <submittedName>
        <fullName evidence="2">Uncharacterized protein</fullName>
    </submittedName>
</protein>
<gene>
    <name evidence="2" type="ORF">Taro_030744</name>
</gene>
<organism evidence="2 3">
    <name type="scientific">Colocasia esculenta</name>
    <name type="common">Wild taro</name>
    <name type="synonym">Arum esculentum</name>
    <dbReference type="NCBI Taxonomy" id="4460"/>
    <lineage>
        <taxon>Eukaryota</taxon>
        <taxon>Viridiplantae</taxon>
        <taxon>Streptophyta</taxon>
        <taxon>Embryophyta</taxon>
        <taxon>Tracheophyta</taxon>
        <taxon>Spermatophyta</taxon>
        <taxon>Magnoliopsida</taxon>
        <taxon>Liliopsida</taxon>
        <taxon>Araceae</taxon>
        <taxon>Aroideae</taxon>
        <taxon>Colocasieae</taxon>
        <taxon>Colocasia</taxon>
    </lineage>
</organism>
<reference evidence="2" key="1">
    <citation type="submission" date="2017-07" db="EMBL/GenBank/DDBJ databases">
        <title>Taro Niue Genome Assembly and Annotation.</title>
        <authorList>
            <person name="Atibalentja N."/>
            <person name="Keating K."/>
            <person name="Fields C.J."/>
        </authorList>
    </citation>
    <scope>NUCLEOTIDE SEQUENCE</scope>
    <source>
        <strain evidence="2">Niue_2</strain>
        <tissue evidence="2">Leaf</tissue>
    </source>
</reference>